<feature type="transmembrane region" description="Helical" evidence="1">
    <location>
        <begin position="21"/>
        <end position="40"/>
    </location>
</feature>
<feature type="transmembrane region" description="Helical" evidence="1">
    <location>
        <begin position="304"/>
        <end position="328"/>
    </location>
</feature>
<feature type="transmembrane region" description="Helical" evidence="1">
    <location>
        <begin position="94"/>
        <end position="116"/>
    </location>
</feature>
<dbReference type="EMBL" id="JBHSWG010000001">
    <property type="protein sequence ID" value="MFC6759777.1"/>
    <property type="molecule type" value="Genomic_DNA"/>
</dbReference>
<sequence>MLYLGFTGPRDPLSNLMPLSFWTLGWVAAVSLSGVLGNLWRWINPWTGLYQLLGPLRPVLGLSAGLGRWPAVALLLGFAAFLLADIAPDDPARLARFVAIYWLVTFAGMILCGRRWLAHAELGHAVFAAFASLAPLRLSGRAGLGGPGWRLLADSPAPAAGIFALTLLAVGSFDGLNGTFWWLGRIGVNPLEFPGRSAVVAQTLTGLALAFAALLGVFALAVWLGLRLARAEVRYAQAFGWLALSLLPIALVYHIAHYLTSFLVQIQYAIAALSDPFARGADWLGIQPFRVTTGFFNSIDSVRVIWVTQAGLVVLGHVWSVLLSHRIALRLFGEGPRAAVATLPLSIFMIAYTMLGLWLLAAPKGA</sequence>
<keyword evidence="3" id="KW-1185">Reference proteome</keyword>
<keyword evidence="1" id="KW-0472">Membrane</keyword>
<keyword evidence="1" id="KW-0812">Transmembrane</keyword>
<evidence type="ECO:0000313" key="3">
    <source>
        <dbReference type="Proteomes" id="UP001596353"/>
    </source>
</evidence>
<name>A0ABW2B3I5_9RHOB</name>
<feature type="transmembrane region" description="Helical" evidence="1">
    <location>
        <begin position="203"/>
        <end position="226"/>
    </location>
</feature>
<accession>A0ABW2B3I5</accession>
<proteinExistence type="predicted"/>
<feature type="transmembrane region" description="Helical" evidence="1">
    <location>
        <begin position="340"/>
        <end position="361"/>
    </location>
</feature>
<feature type="transmembrane region" description="Helical" evidence="1">
    <location>
        <begin position="238"/>
        <end position="256"/>
    </location>
</feature>
<gene>
    <name evidence="2" type="ORF">ACFQFQ_10155</name>
</gene>
<keyword evidence="1" id="KW-1133">Transmembrane helix</keyword>
<evidence type="ECO:0000313" key="2">
    <source>
        <dbReference type="EMBL" id="MFC6759777.1"/>
    </source>
</evidence>
<evidence type="ECO:0000256" key="1">
    <source>
        <dbReference type="SAM" id="Phobius"/>
    </source>
</evidence>
<reference evidence="3" key="1">
    <citation type="journal article" date="2019" name="Int. J. Syst. Evol. Microbiol.">
        <title>The Global Catalogue of Microorganisms (GCM) 10K type strain sequencing project: providing services to taxonomists for standard genome sequencing and annotation.</title>
        <authorList>
            <consortium name="The Broad Institute Genomics Platform"/>
            <consortium name="The Broad Institute Genome Sequencing Center for Infectious Disease"/>
            <person name="Wu L."/>
            <person name="Ma J."/>
        </authorList>
    </citation>
    <scope>NUCLEOTIDE SEQUENCE [LARGE SCALE GENOMIC DNA]</scope>
    <source>
        <strain evidence="3">CCUG 66188</strain>
    </source>
</reference>
<feature type="transmembrane region" description="Helical" evidence="1">
    <location>
        <begin position="60"/>
        <end position="82"/>
    </location>
</feature>
<protein>
    <submittedName>
        <fullName evidence="2">Uncharacterized protein</fullName>
    </submittedName>
</protein>
<organism evidence="2 3">
    <name type="scientific">Sulfitobacter porphyrae</name>
    <dbReference type="NCBI Taxonomy" id="1246864"/>
    <lineage>
        <taxon>Bacteria</taxon>
        <taxon>Pseudomonadati</taxon>
        <taxon>Pseudomonadota</taxon>
        <taxon>Alphaproteobacteria</taxon>
        <taxon>Rhodobacterales</taxon>
        <taxon>Roseobacteraceae</taxon>
        <taxon>Sulfitobacter</taxon>
    </lineage>
</organism>
<dbReference type="Proteomes" id="UP001596353">
    <property type="component" value="Unassembled WGS sequence"/>
</dbReference>
<comment type="caution">
    <text evidence="2">The sequence shown here is derived from an EMBL/GenBank/DDBJ whole genome shotgun (WGS) entry which is preliminary data.</text>
</comment>
<feature type="transmembrane region" description="Helical" evidence="1">
    <location>
        <begin position="159"/>
        <end position="183"/>
    </location>
</feature>